<comment type="caution">
    <text evidence="2">The sequence shown here is derived from an EMBL/GenBank/DDBJ whole genome shotgun (WGS) entry which is preliminary data.</text>
</comment>
<evidence type="ECO:0000256" key="1">
    <source>
        <dbReference type="SAM" id="Phobius"/>
    </source>
</evidence>
<name>A0A2T6C4I2_9BACL</name>
<evidence type="ECO:0000313" key="2">
    <source>
        <dbReference type="EMBL" id="PTX63205.1"/>
    </source>
</evidence>
<keyword evidence="1" id="KW-0472">Membrane</keyword>
<organism evidence="2 3">
    <name type="scientific">Melghirimyces profundicolus</name>
    <dbReference type="NCBI Taxonomy" id="1242148"/>
    <lineage>
        <taxon>Bacteria</taxon>
        <taxon>Bacillati</taxon>
        <taxon>Bacillota</taxon>
        <taxon>Bacilli</taxon>
        <taxon>Bacillales</taxon>
        <taxon>Thermoactinomycetaceae</taxon>
        <taxon>Melghirimyces</taxon>
    </lineage>
</organism>
<feature type="transmembrane region" description="Helical" evidence="1">
    <location>
        <begin position="123"/>
        <end position="143"/>
    </location>
</feature>
<proteinExistence type="predicted"/>
<sequence length="192" mass="19709">MGQGGGKVSVAMAGWWVSGVLLVLWLIRLSIGGGGAFSRDGMVCSMSTGTAVGTGIGVYLPVAMGISFFPAALTGFAAGTAAGWAIGWKSGVRGVLEGTVAGWMGGPMGAMLAVMIPSESGTLLFHLTSVLVGGVLFMAFLIMSGSGRVSNRFEIVLFHPFFYFLLVAGFLITSHFHPFPPGVNHGSSHGGH</sequence>
<protein>
    <submittedName>
        <fullName evidence="2">Uncharacterized protein</fullName>
    </submittedName>
</protein>
<feature type="transmembrane region" description="Helical" evidence="1">
    <location>
        <begin position="12"/>
        <end position="31"/>
    </location>
</feature>
<dbReference type="EMBL" id="QBKR01000004">
    <property type="protein sequence ID" value="PTX63205.1"/>
    <property type="molecule type" value="Genomic_DNA"/>
</dbReference>
<feature type="transmembrane region" description="Helical" evidence="1">
    <location>
        <begin position="100"/>
        <end position="117"/>
    </location>
</feature>
<keyword evidence="1" id="KW-1133">Transmembrane helix</keyword>
<evidence type="ECO:0000313" key="3">
    <source>
        <dbReference type="Proteomes" id="UP000244240"/>
    </source>
</evidence>
<feature type="transmembrane region" description="Helical" evidence="1">
    <location>
        <begin position="43"/>
        <end position="62"/>
    </location>
</feature>
<keyword evidence="1" id="KW-0812">Transmembrane</keyword>
<feature type="transmembrane region" description="Helical" evidence="1">
    <location>
        <begin position="68"/>
        <end position="88"/>
    </location>
</feature>
<reference evidence="2 3" key="1">
    <citation type="submission" date="2018-04" db="EMBL/GenBank/DDBJ databases">
        <title>Genomic Encyclopedia of Archaeal and Bacterial Type Strains, Phase II (KMG-II): from individual species to whole genera.</title>
        <authorList>
            <person name="Goeker M."/>
        </authorList>
    </citation>
    <scope>NUCLEOTIDE SEQUENCE [LARGE SCALE GENOMIC DNA]</scope>
    <source>
        <strain evidence="2 3">DSM 45787</strain>
    </source>
</reference>
<feature type="transmembrane region" description="Helical" evidence="1">
    <location>
        <begin position="155"/>
        <end position="176"/>
    </location>
</feature>
<dbReference type="AlphaFoldDB" id="A0A2T6C4I2"/>
<gene>
    <name evidence="2" type="ORF">C8P63_10449</name>
</gene>
<keyword evidence="3" id="KW-1185">Reference proteome</keyword>
<accession>A0A2T6C4I2</accession>
<dbReference type="Proteomes" id="UP000244240">
    <property type="component" value="Unassembled WGS sequence"/>
</dbReference>